<organism evidence="5 6">
    <name type="scientific">Callorhinchus milii</name>
    <name type="common">Ghost shark</name>
    <dbReference type="NCBI Taxonomy" id="7868"/>
    <lineage>
        <taxon>Eukaryota</taxon>
        <taxon>Metazoa</taxon>
        <taxon>Chordata</taxon>
        <taxon>Craniata</taxon>
        <taxon>Vertebrata</taxon>
        <taxon>Chondrichthyes</taxon>
        <taxon>Holocephali</taxon>
        <taxon>Chimaeriformes</taxon>
        <taxon>Callorhinchidae</taxon>
        <taxon>Callorhinchus</taxon>
    </lineage>
</organism>
<dbReference type="PROSITE" id="PS51004">
    <property type="entry name" value="SEMA"/>
    <property type="match status" value="1"/>
</dbReference>
<dbReference type="GO" id="GO:0007411">
    <property type="term" value="P:axon guidance"/>
    <property type="evidence" value="ECO:0007669"/>
    <property type="project" value="TreeGrafter"/>
</dbReference>
<dbReference type="Proteomes" id="UP000314986">
    <property type="component" value="Unassembled WGS sequence"/>
</dbReference>
<dbReference type="SUPFAM" id="SSF101912">
    <property type="entry name" value="Sema domain"/>
    <property type="match status" value="1"/>
</dbReference>
<dbReference type="InterPro" id="IPR001627">
    <property type="entry name" value="Semap_dom"/>
</dbReference>
<protein>
    <recommendedName>
        <fullName evidence="4">Sema domain-containing protein</fullName>
    </recommendedName>
</protein>
<dbReference type="GO" id="GO:0030335">
    <property type="term" value="P:positive regulation of cell migration"/>
    <property type="evidence" value="ECO:0007669"/>
    <property type="project" value="TreeGrafter"/>
</dbReference>
<dbReference type="GO" id="GO:0001755">
    <property type="term" value="P:neural crest cell migration"/>
    <property type="evidence" value="ECO:0007669"/>
    <property type="project" value="TreeGrafter"/>
</dbReference>
<reference evidence="6" key="3">
    <citation type="journal article" date="2014" name="Nature">
        <title>Elephant shark genome provides unique insights into gnathostome evolution.</title>
        <authorList>
            <consortium name="International Elephant Shark Genome Sequencing Consortium"/>
            <person name="Venkatesh B."/>
            <person name="Lee A.P."/>
            <person name="Ravi V."/>
            <person name="Maurya A.K."/>
            <person name="Lian M.M."/>
            <person name="Swann J.B."/>
            <person name="Ohta Y."/>
            <person name="Flajnik M.F."/>
            <person name="Sutoh Y."/>
            <person name="Kasahara M."/>
            <person name="Hoon S."/>
            <person name="Gangu V."/>
            <person name="Roy S.W."/>
            <person name="Irimia M."/>
            <person name="Korzh V."/>
            <person name="Kondrychyn I."/>
            <person name="Lim Z.W."/>
            <person name="Tay B.H."/>
            <person name="Tohari S."/>
            <person name="Kong K.W."/>
            <person name="Ho S."/>
            <person name="Lorente-Galdos B."/>
            <person name="Quilez J."/>
            <person name="Marques-Bonet T."/>
            <person name="Raney B.J."/>
            <person name="Ingham P.W."/>
            <person name="Tay A."/>
            <person name="Hillier L.W."/>
            <person name="Minx P."/>
            <person name="Boehm T."/>
            <person name="Wilson R.K."/>
            <person name="Brenner S."/>
            <person name="Warren W.C."/>
        </authorList>
    </citation>
    <scope>NUCLEOTIDE SEQUENCE [LARGE SCALE GENOMIC DNA]</scope>
</reference>
<dbReference type="InterPro" id="IPR027231">
    <property type="entry name" value="Semaphorin"/>
</dbReference>
<dbReference type="Gene3D" id="2.130.10.10">
    <property type="entry name" value="YVTN repeat-like/Quinoprotein amine dehydrogenase"/>
    <property type="match status" value="1"/>
</dbReference>
<dbReference type="GO" id="GO:0005886">
    <property type="term" value="C:plasma membrane"/>
    <property type="evidence" value="ECO:0007669"/>
    <property type="project" value="TreeGrafter"/>
</dbReference>
<evidence type="ECO:0000313" key="6">
    <source>
        <dbReference type="Proteomes" id="UP000314986"/>
    </source>
</evidence>
<evidence type="ECO:0000259" key="4">
    <source>
        <dbReference type="PROSITE" id="PS51004"/>
    </source>
</evidence>
<dbReference type="PANTHER" id="PTHR11036">
    <property type="entry name" value="SEMAPHORIN"/>
    <property type="match status" value="1"/>
</dbReference>
<reference evidence="6" key="2">
    <citation type="journal article" date="2007" name="PLoS Biol.">
        <title>Survey sequencing and comparative analysis of the elephant shark (Callorhinchus milii) genome.</title>
        <authorList>
            <person name="Venkatesh B."/>
            <person name="Kirkness E.F."/>
            <person name="Loh Y.H."/>
            <person name="Halpern A.L."/>
            <person name="Lee A.P."/>
            <person name="Johnson J."/>
            <person name="Dandona N."/>
            <person name="Viswanathan L.D."/>
            <person name="Tay A."/>
            <person name="Venter J.C."/>
            <person name="Strausberg R.L."/>
            <person name="Brenner S."/>
        </authorList>
    </citation>
    <scope>NUCLEOTIDE SEQUENCE [LARGE SCALE GENOMIC DNA]</scope>
</reference>
<keyword evidence="6" id="KW-1185">Reference proteome</keyword>
<name>A0A4W3GRQ2_CALMI</name>
<keyword evidence="1" id="KW-0325">Glycoprotein</keyword>
<evidence type="ECO:0000256" key="1">
    <source>
        <dbReference type="ARBA" id="ARBA00023180"/>
    </source>
</evidence>
<reference evidence="5" key="5">
    <citation type="submission" date="2025-09" db="UniProtKB">
        <authorList>
            <consortium name="Ensembl"/>
        </authorList>
    </citation>
    <scope>IDENTIFICATION</scope>
</reference>
<sequence>MTGIVNINGRPAVIGTFSTQANSIPGSAVCAFYMEDIATAFRGRFQEQRPGDAAWIPVPEDRVPTPRYLLPTPRSPSTHTHPPTHTPTHHSHTRTRSHTH</sequence>
<comment type="caution">
    <text evidence="2">Lacks conserved residue(s) required for the propagation of feature annotation.</text>
</comment>
<evidence type="ECO:0000256" key="2">
    <source>
        <dbReference type="PROSITE-ProRule" id="PRU00352"/>
    </source>
</evidence>
<feature type="region of interest" description="Disordered" evidence="3">
    <location>
        <begin position="52"/>
        <end position="100"/>
    </location>
</feature>
<dbReference type="GO" id="GO:0030215">
    <property type="term" value="F:semaphorin receptor binding"/>
    <property type="evidence" value="ECO:0007669"/>
    <property type="project" value="InterPro"/>
</dbReference>
<dbReference type="GO" id="GO:0071526">
    <property type="term" value="P:semaphorin-plexin signaling pathway"/>
    <property type="evidence" value="ECO:0007669"/>
    <property type="project" value="TreeGrafter"/>
</dbReference>
<evidence type="ECO:0000313" key="5">
    <source>
        <dbReference type="Ensembl" id="ENSCMIP00000000704.1"/>
    </source>
</evidence>
<proteinExistence type="predicted"/>
<dbReference type="Ensembl" id="ENSCMIT00000000752.1">
    <property type="protein sequence ID" value="ENSCMIP00000000704.1"/>
    <property type="gene ID" value="ENSCMIG00000000494.1"/>
</dbReference>
<feature type="compositionally biased region" description="Basic residues" evidence="3">
    <location>
        <begin position="87"/>
        <end position="100"/>
    </location>
</feature>
<reference evidence="6" key="1">
    <citation type="journal article" date="2006" name="Science">
        <title>Ancient noncoding elements conserved in the human genome.</title>
        <authorList>
            <person name="Venkatesh B."/>
            <person name="Kirkness E.F."/>
            <person name="Loh Y.H."/>
            <person name="Halpern A.L."/>
            <person name="Lee A.P."/>
            <person name="Johnson J."/>
            <person name="Dandona N."/>
            <person name="Viswanathan L.D."/>
            <person name="Tay A."/>
            <person name="Venter J.C."/>
            <person name="Strausberg R.L."/>
            <person name="Brenner S."/>
        </authorList>
    </citation>
    <scope>NUCLEOTIDE SEQUENCE [LARGE SCALE GENOMIC DNA]</scope>
</reference>
<evidence type="ECO:0000256" key="3">
    <source>
        <dbReference type="SAM" id="MobiDB-lite"/>
    </source>
</evidence>
<dbReference type="GO" id="GO:0045499">
    <property type="term" value="F:chemorepellent activity"/>
    <property type="evidence" value="ECO:0007669"/>
    <property type="project" value="TreeGrafter"/>
</dbReference>
<feature type="domain" description="Sema" evidence="4">
    <location>
        <begin position="1"/>
        <end position="100"/>
    </location>
</feature>
<dbReference type="Pfam" id="PF01403">
    <property type="entry name" value="Sema"/>
    <property type="match status" value="1"/>
</dbReference>
<dbReference type="GeneTree" id="ENSGT00940000158641"/>
<accession>A0A4W3GRQ2</accession>
<feature type="compositionally biased region" description="Low complexity" evidence="3">
    <location>
        <begin position="71"/>
        <end position="83"/>
    </location>
</feature>
<dbReference type="InterPro" id="IPR036352">
    <property type="entry name" value="Semap_dom_sf"/>
</dbReference>
<reference evidence="5" key="4">
    <citation type="submission" date="2025-08" db="UniProtKB">
        <authorList>
            <consortium name="Ensembl"/>
        </authorList>
    </citation>
    <scope>IDENTIFICATION</scope>
</reference>
<dbReference type="AlphaFoldDB" id="A0A4W3GRQ2"/>
<dbReference type="PANTHER" id="PTHR11036:SF11">
    <property type="entry name" value="SEMAPHORIN-6C"/>
    <property type="match status" value="1"/>
</dbReference>
<dbReference type="InterPro" id="IPR015943">
    <property type="entry name" value="WD40/YVTN_repeat-like_dom_sf"/>
</dbReference>